<name>A0A9Q1GPN9_9CARY</name>
<sequence>MSTKKHKKPPDCSFAFLSLFPSVFPSRLSSHSICLLTGPSLEVLNWALNCFRSAQIVGLFADDKLGQAVMVSSLQHATLTRSAPGHCSWTCRAFDYKIYGFFVIMCLGSPRCCSWEFSGLVAVTDQPEFHFVAFFIGALNPMLRQAGFLFLALTGLALGLTRLFAILVSMCGRLPILWSTDVVCYFFLEQHLCVLRPHLQMLDPPLDPPLQGCLLFVVMIHV</sequence>
<comment type="caution">
    <text evidence="2">The sequence shown here is derived from an EMBL/GenBank/DDBJ whole genome shotgun (WGS) entry which is preliminary data.</text>
</comment>
<dbReference type="AlphaFoldDB" id="A0A9Q1GPN9"/>
<keyword evidence="1" id="KW-0812">Transmembrane</keyword>
<keyword evidence="3" id="KW-1185">Reference proteome</keyword>
<keyword evidence="1" id="KW-1133">Transmembrane helix</keyword>
<accession>A0A9Q1GPN9</accession>
<organism evidence="2 3">
    <name type="scientific">Carnegiea gigantea</name>
    <dbReference type="NCBI Taxonomy" id="171969"/>
    <lineage>
        <taxon>Eukaryota</taxon>
        <taxon>Viridiplantae</taxon>
        <taxon>Streptophyta</taxon>
        <taxon>Embryophyta</taxon>
        <taxon>Tracheophyta</taxon>
        <taxon>Spermatophyta</taxon>
        <taxon>Magnoliopsida</taxon>
        <taxon>eudicotyledons</taxon>
        <taxon>Gunneridae</taxon>
        <taxon>Pentapetalae</taxon>
        <taxon>Caryophyllales</taxon>
        <taxon>Cactineae</taxon>
        <taxon>Cactaceae</taxon>
        <taxon>Cactoideae</taxon>
        <taxon>Echinocereeae</taxon>
        <taxon>Carnegiea</taxon>
    </lineage>
</organism>
<dbReference type="EMBL" id="JAKOGI010002083">
    <property type="protein sequence ID" value="KAJ8422994.1"/>
    <property type="molecule type" value="Genomic_DNA"/>
</dbReference>
<evidence type="ECO:0000256" key="1">
    <source>
        <dbReference type="SAM" id="Phobius"/>
    </source>
</evidence>
<feature type="transmembrane region" description="Helical" evidence="1">
    <location>
        <begin position="148"/>
        <end position="168"/>
    </location>
</feature>
<protein>
    <submittedName>
        <fullName evidence="2">Uncharacterized protein</fullName>
    </submittedName>
</protein>
<dbReference type="Proteomes" id="UP001153076">
    <property type="component" value="Unassembled WGS sequence"/>
</dbReference>
<reference evidence="2" key="1">
    <citation type="submission" date="2022-04" db="EMBL/GenBank/DDBJ databases">
        <title>Carnegiea gigantea Genome sequencing and assembly v2.</title>
        <authorList>
            <person name="Copetti D."/>
            <person name="Sanderson M.J."/>
            <person name="Burquez A."/>
            <person name="Wojciechowski M.F."/>
        </authorList>
    </citation>
    <scope>NUCLEOTIDE SEQUENCE</scope>
    <source>
        <strain evidence="2">SGP5-SGP5p</strain>
        <tissue evidence="2">Aerial part</tissue>
    </source>
</reference>
<keyword evidence="1" id="KW-0472">Membrane</keyword>
<evidence type="ECO:0000313" key="2">
    <source>
        <dbReference type="EMBL" id="KAJ8422994.1"/>
    </source>
</evidence>
<evidence type="ECO:0000313" key="3">
    <source>
        <dbReference type="Proteomes" id="UP001153076"/>
    </source>
</evidence>
<proteinExistence type="predicted"/>
<gene>
    <name evidence="2" type="ORF">Cgig2_018723</name>
</gene>